<dbReference type="PANTHER" id="PTHR16943:SF8">
    <property type="entry name" value="2-METHYLCITRATE DEHYDRATASE"/>
    <property type="match status" value="1"/>
</dbReference>
<comment type="caution">
    <text evidence="4">The sequence shown here is derived from an EMBL/GenBank/DDBJ whole genome shotgun (WGS) entry which is preliminary data.</text>
</comment>
<evidence type="ECO:0000313" key="4">
    <source>
        <dbReference type="EMBL" id="KRQ14368.1"/>
    </source>
</evidence>
<evidence type="ECO:0000259" key="2">
    <source>
        <dbReference type="Pfam" id="PF03972"/>
    </source>
</evidence>
<dbReference type="Gene3D" id="1.10.4100.10">
    <property type="entry name" value="2-methylcitrate dehydratase PrpD"/>
    <property type="match status" value="1"/>
</dbReference>
<evidence type="ECO:0000259" key="3">
    <source>
        <dbReference type="Pfam" id="PF19305"/>
    </source>
</evidence>
<dbReference type="InterPro" id="IPR042183">
    <property type="entry name" value="MmgE/PrpD_sf_1"/>
</dbReference>
<proteinExistence type="inferred from homology"/>
<dbReference type="Proteomes" id="UP000051936">
    <property type="component" value="Unassembled WGS sequence"/>
</dbReference>
<dbReference type="STRING" id="989370.AOQ71_12975"/>
<dbReference type="InterPro" id="IPR042188">
    <property type="entry name" value="MmgE/PrpD_sf_2"/>
</dbReference>
<dbReference type="EMBL" id="LJYG01000048">
    <property type="protein sequence ID" value="KRQ14368.1"/>
    <property type="molecule type" value="Genomic_DNA"/>
</dbReference>
<dbReference type="InterPro" id="IPR005656">
    <property type="entry name" value="MmgE_PrpD"/>
</dbReference>
<dbReference type="AlphaFoldDB" id="A0A0R3DX49"/>
<evidence type="ECO:0000256" key="1">
    <source>
        <dbReference type="ARBA" id="ARBA00006174"/>
    </source>
</evidence>
<feature type="domain" description="MmgE/PrpD C-terminal" evidence="3">
    <location>
        <begin position="272"/>
        <end position="438"/>
    </location>
</feature>
<dbReference type="OrthoDB" id="5415580at2"/>
<dbReference type="SUPFAM" id="SSF103378">
    <property type="entry name" value="2-methylcitrate dehydratase PrpD"/>
    <property type="match status" value="1"/>
</dbReference>
<dbReference type="InterPro" id="IPR045336">
    <property type="entry name" value="MmgE_PrpD_N"/>
</dbReference>
<dbReference type="RefSeq" id="WP_057746914.1">
    <property type="nucleotide sequence ID" value="NZ_LJYG01000048.1"/>
</dbReference>
<dbReference type="Pfam" id="PF19305">
    <property type="entry name" value="MmgE_PrpD_C"/>
    <property type="match status" value="1"/>
</dbReference>
<protein>
    <submittedName>
        <fullName evidence="4">2-methylcitrate dehydratase</fullName>
    </submittedName>
</protein>
<dbReference type="Gene3D" id="3.30.1330.120">
    <property type="entry name" value="2-methylcitrate dehydratase PrpD"/>
    <property type="match status" value="1"/>
</dbReference>
<name>A0A0R3DX49_9BRAD</name>
<sequence length="456" mass="48279">MAHETATLAAYVARLKFADIPAEVLDRAKVLTLDFLGSAIRARREAESTPSLLKTLEALSLDARGEATVFGDSKTWTPAVAALLNGALGHSLDFDDTHADSSLHPSAPVVPAAFAVGEMVGASGREVLTAIVAGYEVCCRLGNALDPTSHYARGFHPTATAGTYGAAAAAAKLFGLSEQQIIAAFGVAGSQAAGSLQFLVNGAWNKRYQVGAAAMNGVVAATLARNDFVGATESVEGKHGLLAGYTDDAHPDKAVAGLGKTYETMKIGVKPYPSCRYTHAAIDALIAMRREHNLTPDQVKHVQIGLHRNGITLTGDAATKRHPTSVVGGQFSMFFTGALALDQGSFGWDDYARLGDAAIDALADKFEVVQDDRLEVGRTHPFGARVSITTEDGVHERLYADPSGEPNSFPDAQAMQQKFLTLARPVLKARADKFADAIMTLERFDRVATATELGRQ</sequence>
<dbReference type="PANTHER" id="PTHR16943">
    <property type="entry name" value="2-METHYLCITRATE DEHYDRATASE-RELATED"/>
    <property type="match status" value="1"/>
</dbReference>
<dbReference type="FunFam" id="3.30.1330.120:FF:000003">
    <property type="entry name" value="2-methylcitrate dehydratase PrpD"/>
    <property type="match status" value="1"/>
</dbReference>
<gene>
    <name evidence="4" type="ORF">AOQ71_12975</name>
</gene>
<dbReference type="InterPro" id="IPR036148">
    <property type="entry name" value="MmgE/PrpD_sf"/>
</dbReference>
<comment type="similarity">
    <text evidence="1">Belongs to the PrpD family.</text>
</comment>
<evidence type="ECO:0000313" key="5">
    <source>
        <dbReference type="Proteomes" id="UP000051936"/>
    </source>
</evidence>
<accession>A0A0R3DX49</accession>
<organism evidence="4 5">
    <name type="scientific">Bradyrhizobium manausense</name>
    <dbReference type="NCBI Taxonomy" id="989370"/>
    <lineage>
        <taxon>Bacteria</taxon>
        <taxon>Pseudomonadati</taxon>
        <taxon>Pseudomonadota</taxon>
        <taxon>Alphaproteobacteria</taxon>
        <taxon>Hyphomicrobiales</taxon>
        <taxon>Nitrobacteraceae</taxon>
        <taxon>Bradyrhizobium</taxon>
    </lineage>
</organism>
<dbReference type="GO" id="GO:0016829">
    <property type="term" value="F:lyase activity"/>
    <property type="evidence" value="ECO:0007669"/>
    <property type="project" value="InterPro"/>
</dbReference>
<dbReference type="Pfam" id="PF03972">
    <property type="entry name" value="MmgE_PrpD_N"/>
    <property type="match status" value="1"/>
</dbReference>
<feature type="domain" description="MmgE/PrpD N-terminal" evidence="2">
    <location>
        <begin position="7"/>
        <end position="251"/>
    </location>
</feature>
<reference evidence="4 5" key="1">
    <citation type="submission" date="2015-09" db="EMBL/GenBank/DDBJ databases">
        <title>Draft Genome Sequence of Bradyrhizobium manausense Strain BR 3351T, a Novel Symbiotic Nitrogen-Fixing Alphaproteobacterium Isolated from Brazilian Amazon Rain Forest.</title>
        <authorList>
            <person name="De Araujo J.L."/>
            <person name="Zilli J.E."/>
        </authorList>
    </citation>
    <scope>NUCLEOTIDE SEQUENCE [LARGE SCALE GENOMIC DNA]</scope>
    <source>
        <strain evidence="4 5">BR3351</strain>
    </source>
</reference>
<dbReference type="InterPro" id="IPR045337">
    <property type="entry name" value="MmgE_PrpD_C"/>
</dbReference>
<keyword evidence="5" id="KW-1185">Reference proteome</keyword>